<sequence>MKNTQLFCLFFLTVSASSAQATDASRAQGGTGYQINDLRSFEVDQDTVFLEDGDPVSGTEAQGGTGYKIRYRVTETSPNLLSGTLSEVNLINIYKGPVVSLSPLRIFNVDNLMTGKTVWHNELSMDQLKLGDQLKVSGFIDSESLVLMTRLERDNSINEWKLSGPVSQVTGSSFTIGQQLVNYQPADLVDCGGALLEGDFVEVLASPVDNFAIGDPVNSVIGIGCVERQVLPEEDDGVVIIEGVVDLVESDDDFFIAGQFIDVGPQTIYIRGKAVDVQERIQLVVEGTADNLTGDVLADKIRFIDPRVNLTVPVTPEDQTGNQFQVAGIVLTVTPQTQDPDGVLNNLTTATQIQFRGYDYGAGEVYITQINNLGQVNYDEVSLNGEVSMINQPFLEVFGVQIDTTSSLLFDQDGLPLTANAFFNLIVAGAEVELEDASLDALTGVMSGGLLSLIELPEDTTEQSLNVRAQGGTGVRGVGTISGIPDVIFIGSFD</sequence>
<proteinExistence type="predicted"/>
<evidence type="ECO:0000256" key="1">
    <source>
        <dbReference type="SAM" id="SignalP"/>
    </source>
</evidence>
<evidence type="ECO:0000313" key="4">
    <source>
        <dbReference type="Proteomes" id="UP001595533"/>
    </source>
</evidence>
<feature type="domain" description="DUF5666" evidence="2">
    <location>
        <begin position="164"/>
        <end position="207"/>
    </location>
</feature>
<accession>A0ABV7J8A3</accession>
<protein>
    <submittedName>
        <fullName evidence="3">DUF5666 domain-containing protein</fullName>
    </submittedName>
</protein>
<evidence type="ECO:0000259" key="2">
    <source>
        <dbReference type="Pfam" id="PF18914"/>
    </source>
</evidence>
<comment type="caution">
    <text evidence="3">The sequence shown here is derived from an EMBL/GenBank/DDBJ whole genome shotgun (WGS) entry which is preliminary data.</text>
</comment>
<keyword evidence="1" id="KW-0732">Signal</keyword>
<dbReference type="EMBL" id="JBHRTS010000004">
    <property type="protein sequence ID" value="MFC3194154.1"/>
    <property type="molecule type" value="Genomic_DNA"/>
</dbReference>
<dbReference type="Pfam" id="PF18914">
    <property type="entry name" value="DUF5666"/>
    <property type="match status" value="1"/>
</dbReference>
<organism evidence="3 4">
    <name type="scientific">Marinicella sediminis</name>
    <dbReference type="NCBI Taxonomy" id="1792834"/>
    <lineage>
        <taxon>Bacteria</taxon>
        <taxon>Pseudomonadati</taxon>
        <taxon>Pseudomonadota</taxon>
        <taxon>Gammaproteobacteria</taxon>
        <taxon>Lysobacterales</taxon>
        <taxon>Marinicellaceae</taxon>
        <taxon>Marinicella</taxon>
    </lineage>
</organism>
<gene>
    <name evidence="3" type="ORF">ACFODZ_07865</name>
</gene>
<feature type="signal peptide" evidence="1">
    <location>
        <begin position="1"/>
        <end position="21"/>
    </location>
</feature>
<reference evidence="4" key="1">
    <citation type="journal article" date="2019" name="Int. J. Syst. Evol. Microbiol.">
        <title>The Global Catalogue of Microorganisms (GCM) 10K type strain sequencing project: providing services to taxonomists for standard genome sequencing and annotation.</title>
        <authorList>
            <consortium name="The Broad Institute Genomics Platform"/>
            <consortium name="The Broad Institute Genome Sequencing Center for Infectious Disease"/>
            <person name="Wu L."/>
            <person name="Ma J."/>
        </authorList>
    </citation>
    <scope>NUCLEOTIDE SEQUENCE [LARGE SCALE GENOMIC DNA]</scope>
    <source>
        <strain evidence="4">KCTC 42953</strain>
    </source>
</reference>
<dbReference type="InterPro" id="IPR043724">
    <property type="entry name" value="DUF5666"/>
</dbReference>
<feature type="chain" id="PRO_5045809202" evidence="1">
    <location>
        <begin position="22"/>
        <end position="494"/>
    </location>
</feature>
<keyword evidence="4" id="KW-1185">Reference proteome</keyword>
<name>A0ABV7J8A3_9GAMM</name>
<evidence type="ECO:0000313" key="3">
    <source>
        <dbReference type="EMBL" id="MFC3194154.1"/>
    </source>
</evidence>
<dbReference type="RefSeq" id="WP_157892965.1">
    <property type="nucleotide sequence ID" value="NZ_JBHRTS010000004.1"/>
</dbReference>
<dbReference type="Proteomes" id="UP001595533">
    <property type="component" value="Unassembled WGS sequence"/>
</dbReference>